<evidence type="ECO:0000313" key="4">
    <source>
        <dbReference type="Proteomes" id="UP000283474"/>
    </source>
</evidence>
<name>A0A410GE83_9BURK</name>
<dbReference type="InterPro" id="IPR023631">
    <property type="entry name" value="Amidase_dom"/>
</dbReference>
<feature type="region of interest" description="Disordered" evidence="1">
    <location>
        <begin position="1"/>
        <end position="23"/>
    </location>
</feature>
<dbReference type="PROSITE" id="PS00571">
    <property type="entry name" value="AMIDASES"/>
    <property type="match status" value="1"/>
</dbReference>
<evidence type="ECO:0000313" key="3">
    <source>
        <dbReference type="EMBL" id="QAA94598.1"/>
    </source>
</evidence>
<dbReference type="InterPro" id="IPR020556">
    <property type="entry name" value="Amidase_CS"/>
</dbReference>
<protein>
    <recommendedName>
        <fullName evidence="2">Amidase domain-containing protein</fullName>
    </recommendedName>
</protein>
<proteinExistence type="predicted"/>
<dbReference type="Pfam" id="PF01425">
    <property type="entry name" value="Amidase"/>
    <property type="match status" value="1"/>
</dbReference>
<reference evidence="3 4" key="1">
    <citation type="submission" date="2017-08" db="EMBL/GenBank/DDBJ databases">
        <authorList>
            <person name="Park S.-J."/>
            <person name="Kim H."/>
        </authorList>
    </citation>
    <scope>NUCLEOTIDE SEQUENCE [LARGE SCALE GENOMIC DNA]</scope>
    <source>
        <strain evidence="4">ye3</strain>
    </source>
</reference>
<dbReference type="PANTHER" id="PTHR11895:SF176">
    <property type="entry name" value="AMIDASE AMID-RELATED"/>
    <property type="match status" value="1"/>
</dbReference>
<accession>A0A410GE83</accession>
<evidence type="ECO:0000256" key="1">
    <source>
        <dbReference type="SAM" id="MobiDB-lite"/>
    </source>
</evidence>
<sequence length="471" mass="49683">MRQQPRISTKETGVQPSKQPSDYSATELGQMLARGEINAVDLTEHFISRIQAHGDSAVFITTTFERAREEAAASAARYQRGCPLGALDGVPIAWKDAVDIKGTPTTAGSAIYRDAPAAAEDAPVVARLAAAGMVTLGKTNLSEFAYSALGLNPHYGTPLNPHARDVRRAPGGSSSGSGVAVGARLAPVAIGTDTGGSVRVPAAFNGVVGYKTSETRYDRRGVFPLSQTLDTVGVLAHTVSDCFLVDQALRGGRADVPATASGQSLQALTLVVPENVVLDDLEPEVHANFSASLDRLSAAGVKVLRRHVPELDELKALSASHGFLASAEAYCWHHDLLESSRSSEVDPFVYKRIMAGKSMSAYDLLRLQQGRAKLGASLRASMGEAMLVMPTVAHVAPPLAALEDDMDHFVAVNSKTIRNTMWGNMLNICALALPNGLGAAGMPTSIVFAASAEREDFLLDCGLSLANVIQL</sequence>
<dbReference type="AlphaFoldDB" id="A0A410GE83"/>
<dbReference type="PANTHER" id="PTHR11895">
    <property type="entry name" value="TRANSAMIDASE"/>
    <property type="match status" value="1"/>
</dbReference>
<dbReference type="InterPro" id="IPR036928">
    <property type="entry name" value="AS_sf"/>
</dbReference>
<dbReference type="OrthoDB" id="112488at2"/>
<dbReference type="KEGG" id="pus:CKA81_12720"/>
<keyword evidence="4" id="KW-1185">Reference proteome</keyword>
<feature type="domain" description="Amidase" evidence="2">
    <location>
        <begin position="41"/>
        <end position="459"/>
    </location>
</feature>
<dbReference type="EMBL" id="CP022987">
    <property type="protein sequence ID" value="QAA94598.1"/>
    <property type="molecule type" value="Genomic_DNA"/>
</dbReference>
<dbReference type="GO" id="GO:0003824">
    <property type="term" value="F:catalytic activity"/>
    <property type="evidence" value="ECO:0007669"/>
    <property type="project" value="InterPro"/>
</dbReference>
<organism evidence="3 4">
    <name type="scientific">Pollutimonas thiosulfatoxidans</name>
    <dbReference type="NCBI Taxonomy" id="2028345"/>
    <lineage>
        <taxon>Bacteria</taxon>
        <taxon>Pseudomonadati</taxon>
        <taxon>Pseudomonadota</taxon>
        <taxon>Betaproteobacteria</taxon>
        <taxon>Burkholderiales</taxon>
        <taxon>Alcaligenaceae</taxon>
        <taxon>Pollutimonas</taxon>
    </lineage>
</organism>
<dbReference type="Proteomes" id="UP000283474">
    <property type="component" value="Chromosome"/>
</dbReference>
<dbReference type="InterPro" id="IPR000120">
    <property type="entry name" value="Amidase"/>
</dbReference>
<evidence type="ECO:0000259" key="2">
    <source>
        <dbReference type="Pfam" id="PF01425"/>
    </source>
</evidence>
<gene>
    <name evidence="3" type="ORF">CKA81_12720</name>
</gene>
<dbReference type="SUPFAM" id="SSF75304">
    <property type="entry name" value="Amidase signature (AS) enzymes"/>
    <property type="match status" value="1"/>
</dbReference>
<dbReference type="Gene3D" id="3.90.1300.10">
    <property type="entry name" value="Amidase signature (AS) domain"/>
    <property type="match status" value="1"/>
</dbReference>
<dbReference type="NCBIfam" id="NF004766">
    <property type="entry name" value="PRK06102.1"/>
    <property type="match status" value="1"/>
</dbReference>